<dbReference type="GO" id="GO:0060271">
    <property type="term" value="P:cilium assembly"/>
    <property type="evidence" value="ECO:0007669"/>
    <property type="project" value="TreeGrafter"/>
</dbReference>
<reference evidence="6 7" key="1">
    <citation type="submission" date="2019-04" db="EMBL/GenBank/DDBJ databases">
        <title>Chromosome genome assembly for Takifugu flavidus.</title>
        <authorList>
            <person name="Xiao S."/>
        </authorList>
    </citation>
    <scope>NUCLEOTIDE SEQUENCE [LARGE SCALE GENOMIC DNA]</scope>
    <source>
        <strain evidence="6">HTHZ2018</strain>
        <tissue evidence="6">Muscle</tissue>
    </source>
</reference>
<dbReference type="EMBL" id="RHFK02000006">
    <property type="protein sequence ID" value="TWW74730.1"/>
    <property type="molecule type" value="Genomic_DNA"/>
</dbReference>
<evidence type="ECO:0000256" key="1">
    <source>
        <dbReference type="ARBA" id="ARBA00022687"/>
    </source>
</evidence>
<keyword evidence="3" id="KW-0175">Coiled coil</keyword>
<evidence type="ECO:0000313" key="6">
    <source>
        <dbReference type="EMBL" id="TWW74730.1"/>
    </source>
</evidence>
<dbReference type="InterPro" id="IPR029071">
    <property type="entry name" value="Ubiquitin-like_domsf"/>
</dbReference>
<dbReference type="InterPro" id="IPR001715">
    <property type="entry name" value="CH_dom"/>
</dbReference>
<dbReference type="PROSITE" id="PS50841">
    <property type="entry name" value="DIX"/>
    <property type="match status" value="1"/>
</dbReference>
<keyword evidence="7" id="KW-1185">Reference proteome</keyword>
<feature type="region of interest" description="Disordered" evidence="4">
    <location>
        <begin position="2309"/>
        <end position="2338"/>
    </location>
</feature>
<dbReference type="Pfam" id="PF00778">
    <property type="entry name" value="DIX"/>
    <property type="match status" value="1"/>
</dbReference>
<dbReference type="SMART" id="SM00021">
    <property type="entry name" value="DAX"/>
    <property type="match status" value="1"/>
</dbReference>
<keyword evidence="1 2" id="KW-0879">Wnt signaling pathway</keyword>
<dbReference type="InterPro" id="IPR036872">
    <property type="entry name" value="CH_dom_sf"/>
</dbReference>
<feature type="region of interest" description="Disordered" evidence="4">
    <location>
        <begin position="2111"/>
        <end position="2150"/>
    </location>
</feature>
<proteinExistence type="predicted"/>
<feature type="domain" description="DIX" evidence="5">
    <location>
        <begin position="2452"/>
        <end position="2532"/>
    </location>
</feature>
<evidence type="ECO:0000256" key="3">
    <source>
        <dbReference type="SAM" id="Coils"/>
    </source>
</evidence>
<dbReference type="PANTHER" id="PTHR33487:SF1">
    <property type="entry name" value="CILIA- AND FLAGELLA-ASSOCIATED PROTEIN 54"/>
    <property type="match status" value="1"/>
</dbReference>
<dbReference type="Gene3D" id="2.40.240.130">
    <property type="match status" value="1"/>
</dbReference>
<evidence type="ECO:0000256" key="2">
    <source>
        <dbReference type="PROSITE-ProRule" id="PRU00069"/>
    </source>
</evidence>
<comment type="caution">
    <text evidence="6">The sequence shown here is derived from an EMBL/GenBank/DDBJ whole genome shotgun (WGS) entry which is preliminary data.</text>
</comment>
<feature type="compositionally biased region" description="Polar residues" evidence="4">
    <location>
        <begin position="2315"/>
        <end position="2337"/>
    </location>
</feature>
<protein>
    <submittedName>
        <fullName evidence="6">Dixin Coiled-coil protein DIX1</fullName>
    </submittedName>
</protein>
<dbReference type="Pfam" id="PF00307">
    <property type="entry name" value="CH"/>
    <property type="match status" value="1"/>
</dbReference>
<feature type="compositionally biased region" description="Basic residues" evidence="4">
    <location>
        <begin position="2386"/>
        <end position="2398"/>
    </location>
</feature>
<dbReference type="InterPro" id="IPR001158">
    <property type="entry name" value="DIX"/>
</dbReference>
<dbReference type="PANTHER" id="PTHR33487">
    <property type="entry name" value="CILIA- AND FLAGELLA-ASSOCIATED PROTEIN 54"/>
    <property type="match status" value="1"/>
</dbReference>
<feature type="compositionally biased region" description="Low complexity" evidence="4">
    <location>
        <begin position="2114"/>
        <end position="2131"/>
    </location>
</feature>
<evidence type="ECO:0000259" key="5">
    <source>
        <dbReference type="PROSITE" id="PS50841"/>
    </source>
</evidence>
<dbReference type="GO" id="GO:0016055">
    <property type="term" value="P:Wnt signaling pathway"/>
    <property type="evidence" value="ECO:0007669"/>
    <property type="project" value="UniProtKB-KW"/>
</dbReference>
<sequence length="2536" mass="284687">MDLPATHYGKLDNRNPVVSVFERDVKTFQMLMRRVTCASSQDNSSYAKGIKTLVEIWKKYKHRLPSKMYEERMLQVADFLVEIEMYEVALWQGYSLHLFQFSPLKITEVADVDQFMASFFPEGLDVDQDTFTLKIRAMLGCALCMLEREKRRRGFSQMGLCNLLQALEYLLWASVSLELSVPIMTPEHLPWIVTLYCAVCRCYYDSQLPMQAELAALVFKRLVFENRKKIKPVFKPKTKLPNVPWPRTTTERALMSLFDSSAGYFVGILEALRDTGWCPQKKSIPEEPDQQEVIVELLSAGLSVLSGENKVNVSSALSFIKLLFHFKQAETCGRLTKEMQQVLSALEGQSFRKAESELALLGSLNSLLCAERSRGRDDLMPDVRRRSLFQVSEELAGLVRALHSSVCLLSPEIRPDGGLVLDVVLFLWNKVKEVMQGDELQNPSFTYCVEKIDNFDKVTSVCDLVNMDCMVAAEMHYMLAVLLERAAESRHLTSNLYLELLIIQHRASLKLMLQNGVTESELLGRIKKNKVSKAVFLIQKALLVHTDKATNDSKNQIKSLLEEASSLIDKASVEEKKLYHSNIFPSPAENEDNKMKNYKDDPPPAPILLSRTDTTLTFTPAPYNLQGQVPAVPGECLLKIEGLEPNQKYVFAVAVYNTQGNMLGSSVGAKTLPILASMPIPLVSTWVHMAQVAYQTEQFALAKRACRTLWSHFTFPDNGSQRNQDRLATTTGLHTQILQCGSLHLCRRFLTSIFIETEINIQQGSLSFQSFSNNGPFIWEQEARLEECERMLVAMDLALWLNDGISALQAVVVCYGLLTPLIFHQVKHSPFVEVLKKCLVVLEVISSLPKQKWTGRTSESFVHMIACITYYLAKTLRTLRETQAASVMLDSGRKLLKKAHEAWLHMRRLSKKTVKVHPLTGSLTSVYNQISNSTLTAAYQHVMKLRSKPYFVEVAAQLLQRAMEEGHTRLVLKWGKSLFQSLSRDEDVIGLSKNSVEQDSQSNKGVHQNNSEPPQNKTPACKDDKRKILKQKMPCSMLQKVQTNREVQIVENLIARMTSVVERNKKQIQLRNQCCEERVWKSHLNYSLAKACLQLLYQSLAQSHRGSLECRYSQVDPLCFSLPSSGILLWKNTQQELSWKNKLVSEETLAVRKHVCKGKPNVDLVDDSVSESSEEEETAEQQINRQNCAELFNRAALHLRRAMVLAHRGSLWNLLRSVCQTVWDHSCRIGVFAAQRELPVAPEQLQDTLTSLLVLSADLIMDMMHRLGLWSLYDGGFTEEERESALHYSATLDDSTRVDLRWVTYSTYAGLRLVSGWAPLPRPETKGLTPPDTDVLKDAEIQRSLCLVRVPLNVEDTLSCYQQALERRPHCLLVFQRSRALLLRLLANTMPCFAAPFHHSAGRRQVKFNPSLDDVPSVQSLDLHEDFSKLSAVCKLPVSPDNMTTVTDAFSATIKYLGDSGKNVLRVVALHEMGNLQFYNDNRRAAHSYWSKAVDCALQSSRAIEKWDGLSIGGSSMEKTFKHAGIWGCLHAAGLIAKTAQYTLTSDINQRTKYCLLSAHLFKCVLRCSMAQPLADLQFAHHSIGEELLPGTDLFSEPHRVHLGTTVSSLKFLCHWLFTKGFYTTLLPMLALYLHLVGTVCRDVERTVEGKILKIRALTELRLFAEAVKESVELIGGPGIPLPFGPPVVHGSPQPMRTFYNSKCLQDNTEALEELGNSDFAPDTRILYGSTLCLRYNLARVQLILGLCDTIHDTVPPVAEQLSSEVCSEAEILELTVEANLLRNNLYLQQGQFARSAETAVSSLALLQTSPVITGRSSNDAGIGAEQRGDAFRAVEASERIGAHLWLRCRLALFQSLAAEVSGGVPPLQGKTREALQVLQDALDECTRWGEPDVQGLLMFEGAKLEVQRGNTGNGVAMLKETINLLSGETQLPPGSTLTVARAILLLHELREGPNTALLNLLYGLIKNEQQLAAYVSWVNSQLKRKPGLKPVRDLRHDLQDGVVLVQLIEIVDIVDGNLKSVMRIILALAAHFKPSANHRAASGNVKGSTRGASSHNPRSPIALAQGAAAALASARHDASQPARAACLPSWGLDMEKSVCVRALVQQYERQSPDEQVQVQSSSPVSPLSSPRTLISSHSDRQEDLQEATVETGWDDPLSETLEKEVEDARKMVSALQALLLHGSLPEDEQDVSLGLDQGEADQQVIVLRSRLDQSMEEARELKRELLRCKQEMRNLQGIKDAQQQRLCTQEAAILQMKQELLRASMTKDELVNKNAQLQWKMEEYQRLWGDCKKEVEQRDRMLQQLKHKLEENQRTQIPSGTENNGYSYTGTPSPTLSDAEEVQLLRDGLRSLRNNFREHDPQQHTLDTLEQGIVSLIDRLQVLHRRRGRGKSPRRQTPHADSDNWPCTNVCQPHGGSPASTKILYFTGKALTPSMISIPKRSVCEFVAATVVTVIPVHCCKRERFSLNTLSRLGEVTLKDVKAAVDREGSYRYHFKALDPEFGTVKEEVFLDGAIIPGWEGKIVAWLEEDYGEER</sequence>
<feature type="region of interest" description="Disordered" evidence="4">
    <location>
        <begin position="2039"/>
        <end position="2060"/>
    </location>
</feature>
<dbReference type="SUPFAM" id="SSF47576">
    <property type="entry name" value="Calponin-homology domain, CH-domain"/>
    <property type="match status" value="1"/>
</dbReference>
<evidence type="ECO:0000313" key="7">
    <source>
        <dbReference type="Proteomes" id="UP000324091"/>
    </source>
</evidence>
<dbReference type="Proteomes" id="UP000324091">
    <property type="component" value="Chromosome 14"/>
</dbReference>
<feature type="region of interest" description="Disordered" evidence="4">
    <location>
        <begin position="994"/>
        <end position="1022"/>
    </location>
</feature>
<organism evidence="6 7">
    <name type="scientific">Takifugu flavidus</name>
    <name type="common">sansaifugu</name>
    <dbReference type="NCBI Taxonomy" id="433684"/>
    <lineage>
        <taxon>Eukaryota</taxon>
        <taxon>Metazoa</taxon>
        <taxon>Chordata</taxon>
        <taxon>Craniata</taxon>
        <taxon>Vertebrata</taxon>
        <taxon>Euteleostomi</taxon>
        <taxon>Actinopterygii</taxon>
        <taxon>Neopterygii</taxon>
        <taxon>Teleostei</taxon>
        <taxon>Neoteleostei</taxon>
        <taxon>Acanthomorphata</taxon>
        <taxon>Eupercaria</taxon>
        <taxon>Tetraodontiformes</taxon>
        <taxon>Tetradontoidea</taxon>
        <taxon>Tetraodontidae</taxon>
        <taxon>Takifugu</taxon>
    </lineage>
</organism>
<name>A0A5C6P925_9TELE</name>
<dbReference type="Pfam" id="PF14858">
    <property type="entry name" value="CFAP54_N"/>
    <property type="match status" value="2"/>
</dbReference>
<feature type="compositionally biased region" description="Polar residues" evidence="4">
    <location>
        <begin position="2046"/>
        <end position="2058"/>
    </location>
</feature>
<feature type="region of interest" description="Disordered" evidence="4">
    <location>
        <begin position="2386"/>
        <end position="2406"/>
    </location>
</feature>
<accession>A0A5C6P925</accession>
<feature type="compositionally biased region" description="Polar residues" evidence="4">
    <location>
        <begin position="994"/>
        <end position="1018"/>
    </location>
</feature>
<gene>
    <name evidence="6" type="ORF">D4764_14G0007330</name>
</gene>
<evidence type="ECO:0000256" key="4">
    <source>
        <dbReference type="SAM" id="MobiDB-lite"/>
    </source>
</evidence>
<dbReference type="Gene3D" id="1.10.418.10">
    <property type="entry name" value="Calponin-like domain"/>
    <property type="match status" value="1"/>
</dbReference>
<feature type="coiled-coil region" evidence="3">
    <location>
        <begin position="2205"/>
        <end position="2239"/>
    </location>
</feature>
<dbReference type="InterPro" id="IPR038207">
    <property type="entry name" value="DIX_dom_sf"/>
</dbReference>
<dbReference type="SUPFAM" id="SSF54236">
    <property type="entry name" value="Ubiquitin-like"/>
    <property type="match status" value="1"/>
</dbReference>
<dbReference type="InterPro" id="IPR027912">
    <property type="entry name" value="CFAP54"/>
</dbReference>